<protein>
    <submittedName>
        <fullName evidence="1">Uncharacterized protein</fullName>
    </submittedName>
</protein>
<dbReference type="EMBL" id="JAAXOQ010000035">
    <property type="protein sequence ID" value="NKY20569.1"/>
    <property type="molecule type" value="Genomic_DNA"/>
</dbReference>
<gene>
    <name evidence="1" type="ORF">HF999_19625</name>
</gene>
<evidence type="ECO:0000313" key="2">
    <source>
        <dbReference type="Proteomes" id="UP000582646"/>
    </source>
</evidence>
<keyword evidence="2" id="KW-1185">Reference proteome</keyword>
<dbReference type="RefSeq" id="WP_168547501.1">
    <property type="nucleotide sequence ID" value="NZ_BAAAKS010000021.1"/>
</dbReference>
<sequence length="135" mass="13795">MRTMRTGTAAMAFAVVLGFAVLLMHHGMTSLGPAAMPGMAHGSSHGPAEVDVLAGPSDHHPAVGKQTVDAVHDHHAHECAGVVVAHKALGAPSLVAVLPLFDGALDTGPVDRAAVARGPPPWTVLDLSQLCLLRV</sequence>
<name>A0A846X8G3_9ACTN</name>
<comment type="caution">
    <text evidence="1">The sequence shown here is derived from an EMBL/GenBank/DDBJ whole genome shotgun (WGS) entry which is preliminary data.</text>
</comment>
<evidence type="ECO:0000313" key="1">
    <source>
        <dbReference type="EMBL" id="NKY20569.1"/>
    </source>
</evidence>
<organism evidence="1 2">
    <name type="scientific">Tsukamurella spumae</name>
    <dbReference type="NCBI Taxonomy" id="44753"/>
    <lineage>
        <taxon>Bacteria</taxon>
        <taxon>Bacillati</taxon>
        <taxon>Actinomycetota</taxon>
        <taxon>Actinomycetes</taxon>
        <taxon>Mycobacteriales</taxon>
        <taxon>Tsukamurellaceae</taxon>
        <taxon>Tsukamurella</taxon>
    </lineage>
</organism>
<proteinExistence type="predicted"/>
<dbReference type="AlphaFoldDB" id="A0A846X8G3"/>
<reference evidence="1 2" key="1">
    <citation type="submission" date="2020-04" db="EMBL/GenBank/DDBJ databases">
        <title>MicrobeNet Type strains.</title>
        <authorList>
            <person name="Nicholson A.C."/>
        </authorList>
    </citation>
    <scope>NUCLEOTIDE SEQUENCE [LARGE SCALE GENOMIC DNA]</scope>
    <source>
        <strain evidence="1 2">DSM 44113</strain>
    </source>
</reference>
<dbReference type="Proteomes" id="UP000582646">
    <property type="component" value="Unassembled WGS sequence"/>
</dbReference>
<accession>A0A846X8G3</accession>